<accession>A0A0W0VA00</accession>
<sequence>MKHQTRIILAGTLGNLIESFDMAICGLLSVYIAKYLIGDASKGLFLVFLTFFGGYLARPIGAMVMGLLSDIYGRKIILAGSILTMGISTTLIGFIPPQSIIGTISVITLLLLRVIQSFSCGAEYLNSSAYLVENAEVSKKGYSGSWASFGAMSGMLVASFIALLVTYFTNHYPEHDWLIWRVPFVLALLGSSIGLYIRLCIPESMEYIMYYADRPKPKFKSLLSESISYIKNNKIQSLYVFILSCLGVTTTFQIYIYGPMQAHLYGHFQDHEIILSNILSLIVLLAVFPLVGKLSDKINRERIVIFASIGFLILSQPFFYALSHHDIFNLLLGQALIAIPAGAYYATVPVILSEMFPIKLRCTVLSILYSTAASLSAGLAPLISFLLVKNTGLPSSPSLLVYGLIGAVFIAIKLKRWHEKNLNFRLKICESKLNSTEV</sequence>
<evidence type="ECO:0000256" key="1">
    <source>
        <dbReference type="ARBA" id="ARBA00004651"/>
    </source>
</evidence>
<dbReference type="PANTHER" id="PTHR43528:SF1">
    <property type="entry name" value="ALPHA-KETOGLUTARATE PERMEASE"/>
    <property type="match status" value="1"/>
</dbReference>
<proteinExistence type="inferred from homology"/>
<keyword evidence="12" id="KW-1185">Reference proteome</keyword>
<dbReference type="InterPro" id="IPR020846">
    <property type="entry name" value="MFS_dom"/>
</dbReference>
<dbReference type="Gene3D" id="1.20.1250.20">
    <property type="entry name" value="MFS general substrate transporter like domains"/>
    <property type="match status" value="2"/>
</dbReference>
<evidence type="ECO:0000256" key="6">
    <source>
        <dbReference type="ARBA" id="ARBA00022847"/>
    </source>
</evidence>
<dbReference type="AlphaFoldDB" id="A0A0W0VA00"/>
<feature type="transmembrane region" description="Helical" evidence="9">
    <location>
        <begin position="327"/>
        <end position="352"/>
    </location>
</feature>
<dbReference type="STRING" id="456.Ljor_1206"/>
<evidence type="ECO:0000313" key="12">
    <source>
        <dbReference type="Proteomes" id="UP000055035"/>
    </source>
</evidence>
<feature type="transmembrane region" description="Helical" evidence="9">
    <location>
        <begin position="101"/>
        <end position="125"/>
    </location>
</feature>
<dbReference type="Pfam" id="PF07690">
    <property type="entry name" value="MFS_1"/>
    <property type="match status" value="1"/>
</dbReference>
<comment type="caution">
    <text evidence="11">The sequence shown here is derived from an EMBL/GenBank/DDBJ whole genome shotgun (WGS) entry which is preliminary data.</text>
</comment>
<dbReference type="GO" id="GO:0015293">
    <property type="term" value="F:symporter activity"/>
    <property type="evidence" value="ECO:0007669"/>
    <property type="project" value="UniProtKB-KW"/>
</dbReference>
<gene>
    <name evidence="11" type="ORF">Ljor_1206</name>
</gene>
<feature type="domain" description="Major facilitator superfamily (MFS) profile" evidence="10">
    <location>
        <begin position="7"/>
        <end position="421"/>
    </location>
</feature>
<protein>
    <submittedName>
        <fullName evidence="11">Proline/betaine transporter ProP6</fullName>
    </submittedName>
</protein>
<dbReference type="InterPro" id="IPR036259">
    <property type="entry name" value="MFS_trans_sf"/>
</dbReference>
<dbReference type="EMBL" id="LNYJ01000011">
    <property type="protein sequence ID" value="KTD16900.1"/>
    <property type="molecule type" value="Genomic_DNA"/>
</dbReference>
<evidence type="ECO:0000256" key="7">
    <source>
        <dbReference type="ARBA" id="ARBA00022989"/>
    </source>
</evidence>
<dbReference type="InterPro" id="IPR005828">
    <property type="entry name" value="MFS_sugar_transport-like"/>
</dbReference>
<feature type="transmembrane region" description="Helical" evidence="9">
    <location>
        <begin position="399"/>
        <end position="417"/>
    </location>
</feature>
<evidence type="ECO:0000259" key="10">
    <source>
        <dbReference type="PROSITE" id="PS50850"/>
    </source>
</evidence>
<evidence type="ECO:0000256" key="8">
    <source>
        <dbReference type="ARBA" id="ARBA00023136"/>
    </source>
</evidence>
<dbReference type="SUPFAM" id="SSF103473">
    <property type="entry name" value="MFS general substrate transporter"/>
    <property type="match status" value="1"/>
</dbReference>
<feature type="transmembrane region" description="Helical" evidence="9">
    <location>
        <begin position="364"/>
        <end position="387"/>
    </location>
</feature>
<dbReference type="Pfam" id="PF00083">
    <property type="entry name" value="Sugar_tr"/>
    <property type="match status" value="1"/>
</dbReference>
<evidence type="ECO:0000256" key="5">
    <source>
        <dbReference type="ARBA" id="ARBA00022692"/>
    </source>
</evidence>
<dbReference type="RefSeq" id="WP_058470710.1">
    <property type="nucleotide sequence ID" value="NZ_CAAAIC010000012.1"/>
</dbReference>
<dbReference type="PANTHER" id="PTHR43528">
    <property type="entry name" value="ALPHA-KETOGLUTARATE PERMEASE"/>
    <property type="match status" value="1"/>
</dbReference>
<keyword evidence="7 9" id="KW-1133">Transmembrane helix</keyword>
<evidence type="ECO:0000256" key="4">
    <source>
        <dbReference type="ARBA" id="ARBA00022475"/>
    </source>
</evidence>
<reference evidence="11 12" key="1">
    <citation type="submission" date="2015-11" db="EMBL/GenBank/DDBJ databases">
        <title>Genomic analysis of 38 Legionella species identifies large and diverse effector repertoires.</title>
        <authorList>
            <person name="Burstein D."/>
            <person name="Amaro F."/>
            <person name="Zusman T."/>
            <person name="Lifshitz Z."/>
            <person name="Cohen O."/>
            <person name="Gilbert J.A."/>
            <person name="Pupko T."/>
            <person name="Shuman H.A."/>
            <person name="Segal G."/>
        </authorList>
    </citation>
    <scope>NUCLEOTIDE SEQUENCE [LARGE SCALE GENOMIC DNA]</scope>
    <source>
        <strain evidence="11 12">BL-540</strain>
    </source>
</reference>
<name>A0A0W0VA00_9GAMM</name>
<evidence type="ECO:0000256" key="2">
    <source>
        <dbReference type="ARBA" id="ARBA00008240"/>
    </source>
</evidence>
<comment type="similarity">
    <text evidence="2">Belongs to the major facilitator superfamily. Metabolite:H+ Symporter (MHS) family (TC 2.A.1.6) family.</text>
</comment>
<dbReference type="OrthoDB" id="3690818at2"/>
<dbReference type="GO" id="GO:0005886">
    <property type="term" value="C:plasma membrane"/>
    <property type="evidence" value="ECO:0007669"/>
    <property type="project" value="UniProtKB-SubCell"/>
</dbReference>
<feature type="transmembrane region" description="Helical" evidence="9">
    <location>
        <begin position="44"/>
        <end position="64"/>
    </location>
</feature>
<keyword evidence="4" id="KW-1003">Cell membrane</keyword>
<evidence type="ECO:0000256" key="3">
    <source>
        <dbReference type="ARBA" id="ARBA00022448"/>
    </source>
</evidence>
<keyword evidence="6" id="KW-0769">Symport</keyword>
<keyword evidence="8 9" id="KW-0472">Membrane</keyword>
<keyword evidence="5 9" id="KW-0812">Transmembrane</keyword>
<dbReference type="InterPro" id="IPR051084">
    <property type="entry name" value="H+-coupled_symporters"/>
</dbReference>
<dbReference type="InterPro" id="IPR011701">
    <property type="entry name" value="MFS"/>
</dbReference>
<evidence type="ECO:0000256" key="9">
    <source>
        <dbReference type="SAM" id="Phobius"/>
    </source>
</evidence>
<dbReference type="PATRIC" id="fig|456.5.peg.1286"/>
<dbReference type="PROSITE" id="PS50850">
    <property type="entry name" value="MFS"/>
    <property type="match status" value="1"/>
</dbReference>
<feature type="transmembrane region" description="Helical" evidence="9">
    <location>
        <begin position="76"/>
        <end position="95"/>
    </location>
</feature>
<keyword evidence="3" id="KW-0813">Transport</keyword>
<dbReference type="InterPro" id="IPR005829">
    <property type="entry name" value="Sugar_transporter_CS"/>
</dbReference>
<feature type="transmembrane region" description="Helical" evidence="9">
    <location>
        <begin position="180"/>
        <end position="201"/>
    </location>
</feature>
<feature type="transmembrane region" description="Helical" evidence="9">
    <location>
        <begin position="146"/>
        <end position="168"/>
    </location>
</feature>
<feature type="transmembrane region" description="Helical" evidence="9">
    <location>
        <begin position="238"/>
        <end position="258"/>
    </location>
</feature>
<feature type="transmembrane region" description="Helical" evidence="9">
    <location>
        <begin position="303"/>
        <end position="321"/>
    </location>
</feature>
<evidence type="ECO:0000313" key="11">
    <source>
        <dbReference type="EMBL" id="KTD16900.1"/>
    </source>
</evidence>
<dbReference type="PROSITE" id="PS00216">
    <property type="entry name" value="SUGAR_TRANSPORT_1"/>
    <property type="match status" value="1"/>
</dbReference>
<organism evidence="11 12">
    <name type="scientific">Legionella jordanis</name>
    <dbReference type="NCBI Taxonomy" id="456"/>
    <lineage>
        <taxon>Bacteria</taxon>
        <taxon>Pseudomonadati</taxon>
        <taxon>Pseudomonadota</taxon>
        <taxon>Gammaproteobacteria</taxon>
        <taxon>Legionellales</taxon>
        <taxon>Legionellaceae</taxon>
        <taxon>Legionella</taxon>
    </lineage>
</organism>
<comment type="subcellular location">
    <subcellularLocation>
        <location evidence="1">Cell membrane</location>
        <topology evidence="1">Multi-pass membrane protein</topology>
    </subcellularLocation>
</comment>
<feature type="transmembrane region" description="Helical" evidence="9">
    <location>
        <begin position="7"/>
        <end position="32"/>
    </location>
</feature>
<feature type="transmembrane region" description="Helical" evidence="9">
    <location>
        <begin position="273"/>
        <end position="291"/>
    </location>
</feature>
<dbReference type="Proteomes" id="UP000055035">
    <property type="component" value="Unassembled WGS sequence"/>
</dbReference>